<dbReference type="Pfam" id="PF13853">
    <property type="entry name" value="7tm_4"/>
    <property type="match status" value="1"/>
</dbReference>
<keyword evidence="12 13" id="KW-0807">Transducer</keyword>
<feature type="transmembrane region" description="Helical" evidence="14">
    <location>
        <begin position="279"/>
        <end position="296"/>
    </location>
</feature>
<dbReference type="PRINTS" id="PR00237">
    <property type="entry name" value="GPCRRHODOPSN"/>
</dbReference>
<evidence type="ECO:0000256" key="3">
    <source>
        <dbReference type="ARBA" id="ARBA00022606"/>
    </source>
</evidence>
<dbReference type="OrthoDB" id="9444602at2759"/>
<keyword evidence="10 13" id="KW-0675">Receptor</keyword>
<feature type="transmembrane region" description="Helical" evidence="14">
    <location>
        <begin position="102"/>
        <end position="124"/>
    </location>
</feature>
<feature type="domain" description="G-protein coupled receptors family 1 profile" evidence="15">
    <location>
        <begin position="45"/>
        <end position="294"/>
    </location>
</feature>
<evidence type="ECO:0000313" key="16">
    <source>
        <dbReference type="Proteomes" id="UP000515156"/>
    </source>
</evidence>
<evidence type="ECO:0000256" key="12">
    <source>
        <dbReference type="ARBA" id="ARBA00023224"/>
    </source>
</evidence>
<protein>
    <recommendedName>
        <fullName evidence="14">Olfactory receptor</fullName>
    </recommendedName>
</protein>
<dbReference type="FunCoup" id="A0A6P7WGL5">
    <property type="interactions" value="370"/>
</dbReference>
<comment type="similarity">
    <text evidence="13">Belongs to the G-protein coupled receptor 1 family.</text>
</comment>
<evidence type="ECO:0000256" key="7">
    <source>
        <dbReference type="ARBA" id="ARBA00023040"/>
    </source>
</evidence>
<evidence type="ECO:0000256" key="6">
    <source>
        <dbReference type="ARBA" id="ARBA00022989"/>
    </source>
</evidence>
<dbReference type="PROSITE" id="PS00237">
    <property type="entry name" value="G_PROTEIN_RECEP_F1_1"/>
    <property type="match status" value="1"/>
</dbReference>
<evidence type="ECO:0000256" key="5">
    <source>
        <dbReference type="ARBA" id="ARBA00022725"/>
    </source>
</evidence>
<dbReference type="AlphaFoldDB" id="A0A6P7WGL5"/>
<evidence type="ECO:0000256" key="1">
    <source>
        <dbReference type="ARBA" id="ARBA00004651"/>
    </source>
</evidence>
<sequence length="318" mass="36320">MNQPWNLKNHTDLTHLLLLGFPSTRKLEVLLFVIFSLIYTLTLLANFLIILTVGLDWHLHKPMYFFISNLAFLEVWYTTVVTPKMLAGLLTHSKSISVTSCIIQLYFFFSLGSTECLLLAAMAFDRYLAICNPLRYAMILNSEVCCKLASTCWLVGFLTMLFPVTLMFRLSFCGPSVLNHFFCDADPLLRLSCTDTKIIELINFILAVAIVISSFSLTMVSYFYIILTILSISSATGRQKAFSTCTSHLLIVSLFYVTVSVMYVRPSARYSVEMDKMVSMWYAIVTPLINPFIYTLRNRDVKDALRHMLTGKTHCRFQ</sequence>
<feature type="transmembrane region" description="Helical" evidence="14">
    <location>
        <begin position="63"/>
        <end position="82"/>
    </location>
</feature>
<keyword evidence="6 14" id="KW-1133">Transmembrane helix</keyword>
<evidence type="ECO:0000256" key="11">
    <source>
        <dbReference type="ARBA" id="ARBA00023180"/>
    </source>
</evidence>
<dbReference type="GO" id="GO:0005886">
    <property type="term" value="C:plasma membrane"/>
    <property type="evidence" value="ECO:0007669"/>
    <property type="project" value="UniProtKB-SubCell"/>
</dbReference>
<keyword evidence="8 14" id="KW-0472">Membrane</keyword>
<dbReference type="SUPFAM" id="SSF81321">
    <property type="entry name" value="Family A G protein-coupled receptor-like"/>
    <property type="match status" value="1"/>
</dbReference>
<dbReference type="GO" id="GO:0004984">
    <property type="term" value="F:olfactory receptor activity"/>
    <property type="evidence" value="ECO:0007669"/>
    <property type="project" value="InterPro"/>
</dbReference>
<dbReference type="PROSITE" id="PS50262">
    <property type="entry name" value="G_PROTEIN_RECEP_F1_2"/>
    <property type="match status" value="1"/>
</dbReference>
<accession>A0A6P7WGL5</accession>
<keyword evidence="9" id="KW-1015">Disulfide bond</keyword>
<reference evidence="17" key="1">
    <citation type="submission" date="2025-08" db="UniProtKB">
        <authorList>
            <consortium name="RefSeq"/>
        </authorList>
    </citation>
    <scope>IDENTIFICATION</scope>
</reference>
<proteinExistence type="inferred from homology"/>
<feature type="transmembrane region" description="Helical" evidence="14">
    <location>
        <begin position="204"/>
        <end position="229"/>
    </location>
</feature>
<dbReference type="GeneID" id="115457103"/>
<dbReference type="KEGG" id="muo:115457103"/>
<keyword evidence="5 14" id="KW-0552">Olfaction</keyword>
<dbReference type="PANTHER" id="PTHR24242:SF415">
    <property type="entry name" value="OLFACTORY RECEPTOR"/>
    <property type="match status" value="1"/>
</dbReference>
<comment type="subcellular location">
    <subcellularLocation>
        <location evidence="1 14">Cell membrane</location>
        <topology evidence="1 14">Multi-pass membrane protein</topology>
    </subcellularLocation>
</comment>
<dbReference type="InterPro" id="IPR000725">
    <property type="entry name" value="Olfact_rcpt"/>
</dbReference>
<dbReference type="PRINTS" id="PR00245">
    <property type="entry name" value="OLFACTORYR"/>
</dbReference>
<name>A0A6P7WGL5_9AMPH</name>
<keyword evidence="3 14" id="KW-0716">Sensory transduction</keyword>
<evidence type="ECO:0000256" key="13">
    <source>
        <dbReference type="RuleBase" id="RU000688"/>
    </source>
</evidence>
<evidence type="ECO:0000256" key="2">
    <source>
        <dbReference type="ARBA" id="ARBA00022475"/>
    </source>
</evidence>
<feature type="transmembrane region" description="Helical" evidence="14">
    <location>
        <begin position="29"/>
        <end position="51"/>
    </location>
</feature>
<keyword evidence="4 13" id="KW-0812">Transmembrane</keyword>
<evidence type="ECO:0000256" key="10">
    <source>
        <dbReference type="ARBA" id="ARBA00023170"/>
    </source>
</evidence>
<evidence type="ECO:0000256" key="9">
    <source>
        <dbReference type="ARBA" id="ARBA00023157"/>
    </source>
</evidence>
<dbReference type="InterPro" id="IPR017452">
    <property type="entry name" value="GPCR_Rhodpsn_7TM"/>
</dbReference>
<evidence type="ECO:0000313" key="17">
    <source>
        <dbReference type="RefSeq" id="XP_030042387.1"/>
    </source>
</evidence>
<dbReference type="InterPro" id="IPR050939">
    <property type="entry name" value="Olfactory_GPCR1"/>
</dbReference>
<evidence type="ECO:0000259" key="15">
    <source>
        <dbReference type="PROSITE" id="PS50262"/>
    </source>
</evidence>
<dbReference type="RefSeq" id="XP_030042387.1">
    <property type="nucleotide sequence ID" value="XM_030186527.1"/>
</dbReference>
<evidence type="ECO:0000256" key="8">
    <source>
        <dbReference type="ARBA" id="ARBA00023136"/>
    </source>
</evidence>
<keyword evidence="2 14" id="KW-1003">Cell membrane</keyword>
<dbReference type="GO" id="GO:0004930">
    <property type="term" value="F:G protein-coupled receptor activity"/>
    <property type="evidence" value="ECO:0007669"/>
    <property type="project" value="UniProtKB-KW"/>
</dbReference>
<dbReference type="Proteomes" id="UP000515156">
    <property type="component" value="Chromosome 14"/>
</dbReference>
<keyword evidence="16" id="KW-1185">Reference proteome</keyword>
<keyword evidence="11" id="KW-0325">Glycoprotein</keyword>
<dbReference type="CDD" id="cd13954">
    <property type="entry name" value="7tmA_OR"/>
    <property type="match status" value="1"/>
</dbReference>
<evidence type="ECO:0000256" key="14">
    <source>
        <dbReference type="RuleBase" id="RU363047"/>
    </source>
</evidence>
<feature type="transmembrane region" description="Helical" evidence="14">
    <location>
        <begin position="144"/>
        <end position="168"/>
    </location>
</feature>
<organism evidence="16 17">
    <name type="scientific">Microcaecilia unicolor</name>
    <dbReference type="NCBI Taxonomy" id="1415580"/>
    <lineage>
        <taxon>Eukaryota</taxon>
        <taxon>Metazoa</taxon>
        <taxon>Chordata</taxon>
        <taxon>Craniata</taxon>
        <taxon>Vertebrata</taxon>
        <taxon>Euteleostomi</taxon>
        <taxon>Amphibia</taxon>
        <taxon>Gymnophiona</taxon>
        <taxon>Siphonopidae</taxon>
        <taxon>Microcaecilia</taxon>
    </lineage>
</organism>
<dbReference type="FunFam" id="1.20.1070.10:FF:000001">
    <property type="entry name" value="Olfactory receptor"/>
    <property type="match status" value="1"/>
</dbReference>
<dbReference type="Gene3D" id="1.20.1070.10">
    <property type="entry name" value="Rhodopsin 7-helix transmembrane proteins"/>
    <property type="match status" value="1"/>
</dbReference>
<dbReference type="PANTHER" id="PTHR24242">
    <property type="entry name" value="G-PROTEIN COUPLED RECEPTOR"/>
    <property type="match status" value="1"/>
</dbReference>
<feature type="transmembrane region" description="Helical" evidence="14">
    <location>
        <begin position="241"/>
        <end position="259"/>
    </location>
</feature>
<gene>
    <name evidence="17" type="primary">LOC115457103</name>
</gene>
<keyword evidence="7 13" id="KW-0297">G-protein coupled receptor</keyword>
<dbReference type="InterPro" id="IPR000276">
    <property type="entry name" value="GPCR_Rhodpsn"/>
</dbReference>
<dbReference type="InParanoid" id="A0A6P7WGL5"/>
<evidence type="ECO:0000256" key="4">
    <source>
        <dbReference type="ARBA" id="ARBA00022692"/>
    </source>
</evidence>